<dbReference type="GO" id="GO:0005654">
    <property type="term" value="C:nucleoplasm"/>
    <property type="evidence" value="ECO:0007669"/>
    <property type="project" value="UniProtKB-SubCell"/>
</dbReference>
<keyword evidence="3" id="KW-0539">Nucleus</keyword>
<protein>
    <submittedName>
        <fullName evidence="6">RRM domain-containing protein</fullName>
    </submittedName>
</protein>
<dbReference type="GO" id="GO:0000381">
    <property type="term" value="P:regulation of alternative mRNA splicing, via spliceosome"/>
    <property type="evidence" value="ECO:0007669"/>
    <property type="project" value="TreeGrafter"/>
</dbReference>
<evidence type="ECO:0000259" key="4">
    <source>
        <dbReference type="SMART" id="SM00360"/>
    </source>
</evidence>
<evidence type="ECO:0000256" key="1">
    <source>
        <dbReference type="ARBA" id="ARBA00004642"/>
    </source>
</evidence>
<sequence>MNNSCDRRERTLFVSMIHKSITDDDLYELLSQAGPVEKVVFRQNEDGTLLHAVVTFRSVESVVFSMVHLSPIVQNSGLIQIRPLRWVLIYVK</sequence>
<dbReference type="InterPro" id="IPR035979">
    <property type="entry name" value="RBD_domain_sf"/>
</dbReference>
<proteinExistence type="predicted"/>
<evidence type="ECO:0000256" key="2">
    <source>
        <dbReference type="ARBA" id="ARBA00022884"/>
    </source>
</evidence>
<dbReference type="WBParaSite" id="ACAC_0000096601-mRNA-1">
    <property type="protein sequence ID" value="ACAC_0000096601-mRNA-1"/>
    <property type="gene ID" value="ACAC_0000096601"/>
</dbReference>
<dbReference type="STRING" id="6313.A0A0K0CUP7"/>
<reference evidence="6" key="2">
    <citation type="submission" date="2017-02" db="UniProtKB">
        <authorList>
            <consortium name="WormBaseParasite"/>
        </authorList>
    </citation>
    <scope>IDENTIFICATION</scope>
</reference>
<dbReference type="InterPro" id="IPR052285">
    <property type="entry name" value="NEXT_complex_subunit"/>
</dbReference>
<comment type="subcellular location">
    <subcellularLocation>
        <location evidence="1">Nucleus</location>
        <location evidence="1">Nucleoplasm</location>
    </subcellularLocation>
</comment>
<reference evidence="5" key="1">
    <citation type="submission" date="2012-09" db="EMBL/GenBank/DDBJ databases">
        <authorList>
            <person name="Martin A.A."/>
        </authorList>
    </citation>
    <scope>NUCLEOTIDE SEQUENCE</scope>
</reference>
<dbReference type="Proteomes" id="UP000035642">
    <property type="component" value="Unassembled WGS sequence"/>
</dbReference>
<keyword evidence="2" id="KW-0694">RNA-binding</keyword>
<name>A0A0K0CUP7_ANGCA</name>
<keyword evidence="5" id="KW-1185">Reference proteome</keyword>
<dbReference type="GO" id="GO:0003727">
    <property type="term" value="F:single-stranded RNA binding"/>
    <property type="evidence" value="ECO:0007669"/>
    <property type="project" value="TreeGrafter"/>
</dbReference>
<dbReference type="SMART" id="SM00360">
    <property type="entry name" value="RRM"/>
    <property type="match status" value="1"/>
</dbReference>
<dbReference type="AlphaFoldDB" id="A0A0K0CUP7"/>
<evidence type="ECO:0000256" key="3">
    <source>
        <dbReference type="ARBA" id="ARBA00023242"/>
    </source>
</evidence>
<accession>A0A0K0CUP7</accession>
<dbReference type="PANTHER" id="PTHR13798:SF11">
    <property type="entry name" value="RNA-BINDING PROTEIN 7-RELATED"/>
    <property type="match status" value="1"/>
</dbReference>
<dbReference type="InterPro" id="IPR012677">
    <property type="entry name" value="Nucleotide-bd_a/b_plait_sf"/>
</dbReference>
<dbReference type="Pfam" id="PF00076">
    <property type="entry name" value="RRM_1"/>
    <property type="match status" value="1"/>
</dbReference>
<dbReference type="SUPFAM" id="SSF54928">
    <property type="entry name" value="RNA-binding domain, RBD"/>
    <property type="match status" value="1"/>
</dbReference>
<dbReference type="InterPro" id="IPR000504">
    <property type="entry name" value="RRM_dom"/>
</dbReference>
<feature type="domain" description="RRM" evidence="4">
    <location>
        <begin position="11"/>
        <end position="82"/>
    </location>
</feature>
<dbReference type="Gene3D" id="3.30.70.330">
    <property type="match status" value="1"/>
</dbReference>
<organism evidence="5 6">
    <name type="scientific">Angiostrongylus cantonensis</name>
    <name type="common">Rat lungworm</name>
    <dbReference type="NCBI Taxonomy" id="6313"/>
    <lineage>
        <taxon>Eukaryota</taxon>
        <taxon>Metazoa</taxon>
        <taxon>Ecdysozoa</taxon>
        <taxon>Nematoda</taxon>
        <taxon>Chromadorea</taxon>
        <taxon>Rhabditida</taxon>
        <taxon>Rhabditina</taxon>
        <taxon>Rhabditomorpha</taxon>
        <taxon>Strongyloidea</taxon>
        <taxon>Metastrongylidae</taxon>
        <taxon>Angiostrongylus</taxon>
    </lineage>
</organism>
<dbReference type="PANTHER" id="PTHR13798">
    <property type="entry name" value="RNA BINDING MOTIF RBM PROTEIN -RELATED"/>
    <property type="match status" value="1"/>
</dbReference>
<evidence type="ECO:0000313" key="6">
    <source>
        <dbReference type="WBParaSite" id="ACAC_0000096601-mRNA-1"/>
    </source>
</evidence>
<evidence type="ECO:0000313" key="5">
    <source>
        <dbReference type="Proteomes" id="UP000035642"/>
    </source>
</evidence>